<dbReference type="GO" id="GO:0016779">
    <property type="term" value="F:nucleotidyltransferase activity"/>
    <property type="evidence" value="ECO:0007669"/>
    <property type="project" value="UniProtKB-ARBA"/>
</dbReference>
<protein>
    <submittedName>
        <fullName evidence="3">ModE molybdate transport repressor domain-containing protein</fullName>
    </submittedName>
</protein>
<dbReference type="Pfam" id="PF12804">
    <property type="entry name" value="NTP_transf_3"/>
    <property type="match status" value="1"/>
</dbReference>
<dbReference type="PANTHER" id="PTHR30432">
    <property type="entry name" value="TRANSCRIPTIONAL REGULATOR MODE"/>
    <property type="match status" value="1"/>
</dbReference>
<dbReference type="InterPro" id="IPR051815">
    <property type="entry name" value="Molybdate_resp_trans_reg"/>
</dbReference>
<evidence type="ECO:0000259" key="2">
    <source>
        <dbReference type="Pfam" id="PF12804"/>
    </source>
</evidence>
<name>A0A1H8DH93_9FIRM</name>
<feature type="domain" description="MobA-like NTP transferase" evidence="2">
    <location>
        <begin position="5"/>
        <end position="160"/>
    </location>
</feature>
<dbReference type="InterPro" id="IPR000847">
    <property type="entry name" value="LysR_HTH_N"/>
</dbReference>
<dbReference type="Gene3D" id="3.90.550.10">
    <property type="entry name" value="Spore Coat Polysaccharide Biosynthesis Protein SpsA, Chain A"/>
    <property type="match status" value="1"/>
</dbReference>
<dbReference type="AlphaFoldDB" id="A0A1H8DH93"/>
<dbReference type="InterPro" id="IPR036388">
    <property type="entry name" value="WH-like_DNA-bd_sf"/>
</dbReference>
<dbReference type="Pfam" id="PF00126">
    <property type="entry name" value="HTH_1"/>
    <property type="match status" value="1"/>
</dbReference>
<dbReference type="RefSeq" id="WP_162840919.1">
    <property type="nucleotide sequence ID" value="NZ_FOCG01000003.1"/>
</dbReference>
<dbReference type="SUPFAM" id="SSF53448">
    <property type="entry name" value="Nucleotide-diphospho-sugar transferases"/>
    <property type="match status" value="1"/>
</dbReference>
<dbReference type="SUPFAM" id="SSF46785">
    <property type="entry name" value="Winged helix' DNA-binding domain"/>
    <property type="match status" value="1"/>
</dbReference>
<gene>
    <name evidence="3" type="ORF">SAMN05216180_2579</name>
</gene>
<keyword evidence="4" id="KW-1185">Reference proteome</keyword>
<sequence>MRTGVVIIAAGNSSHEDKMQPMKKVGSISAVQRLIKTFRQAGVHRIVLVTSQQEHEALEKHVARMGTVCLPNYDADHWQMIDYAKIGLAYLQQKCDQILLTPADIPFFTALTVQQLMQCGAKLASPVCGERAGHPLLVASSLIPFILQYEGENGLRGAIKNCGCARTFIEVEDDGILCDIDSSDDYDELLKQHNHQILHPSLKLRLVKEKPFFGPGTVQLLTFIQETGSVRLACQQMGISYSKGWKILAVMEEQLGETIVDRQQGGKNGGMASLTPKGKELLDKFRQFEECCRTLVQQAFEQIF</sequence>
<dbReference type="Gene3D" id="1.10.10.10">
    <property type="entry name" value="Winged helix-like DNA-binding domain superfamily/Winged helix DNA-binding domain"/>
    <property type="match status" value="1"/>
</dbReference>
<evidence type="ECO:0000259" key="1">
    <source>
        <dbReference type="Pfam" id="PF00126"/>
    </source>
</evidence>
<organism evidence="3 4">
    <name type="scientific">Hydrogenoanaerobacterium saccharovorans</name>
    <dbReference type="NCBI Taxonomy" id="474960"/>
    <lineage>
        <taxon>Bacteria</taxon>
        <taxon>Bacillati</taxon>
        <taxon>Bacillota</taxon>
        <taxon>Clostridia</taxon>
        <taxon>Eubacteriales</taxon>
        <taxon>Oscillospiraceae</taxon>
        <taxon>Hydrogenoanaerobacterium</taxon>
    </lineage>
</organism>
<dbReference type="InterPro" id="IPR036390">
    <property type="entry name" value="WH_DNA-bd_sf"/>
</dbReference>
<dbReference type="PANTHER" id="PTHR30432:SF1">
    <property type="entry name" value="DNA-BINDING TRANSCRIPTIONAL DUAL REGULATOR MODE"/>
    <property type="match status" value="1"/>
</dbReference>
<dbReference type="GO" id="GO:0003700">
    <property type="term" value="F:DNA-binding transcription factor activity"/>
    <property type="evidence" value="ECO:0007669"/>
    <property type="project" value="InterPro"/>
</dbReference>
<dbReference type="InterPro" id="IPR025877">
    <property type="entry name" value="MobA-like_NTP_Trfase"/>
</dbReference>
<reference evidence="3 4" key="1">
    <citation type="submission" date="2016-10" db="EMBL/GenBank/DDBJ databases">
        <authorList>
            <person name="de Groot N.N."/>
        </authorList>
    </citation>
    <scope>NUCLEOTIDE SEQUENCE [LARGE SCALE GENOMIC DNA]</scope>
    <source>
        <strain evidence="3 4">CGMCC 1.5070</strain>
    </source>
</reference>
<evidence type="ECO:0000313" key="4">
    <source>
        <dbReference type="Proteomes" id="UP000199158"/>
    </source>
</evidence>
<dbReference type="InterPro" id="IPR029044">
    <property type="entry name" value="Nucleotide-diphossugar_trans"/>
</dbReference>
<dbReference type="EMBL" id="FOCG01000003">
    <property type="protein sequence ID" value="SEN05887.1"/>
    <property type="molecule type" value="Genomic_DNA"/>
</dbReference>
<dbReference type="Proteomes" id="UP000199158">
    <property type="component" value="Unassembled WGS sequence"/>
</dbReference>
<dbReference type="STRING" id="474960.SAMN05216180_2579"/>
<feature type="domain" description="HTH lysR-type" evidence="1">
    <location>
        <begin position="220"/>
        <end position="278"/>
    </location>
</feature>
<proteinExistence type="predicted"/>
<evidence type="ECO:0000313" key="3">
    <source>
        <dbReference type="EMBL" id="SEN05887.1"/>
    </source>
</evidence>
<accession>A0A1H8DH93</accession>